<dbReference type="EMBL" id="LCUJ01000003">
    <property type="protein sequence ID" value="OCL99292.1"/>
    <property type="molecule type" value="Genomic_DNA"/>
</dbReference>
<proteinExistence type="predicted"/>
<dbReference type="Proteomes" id="UP000093281">
    <property type="component" value="Unassembled WGS sequence"/>
</dbReference>
<sequence length="297" mass="35093">MRQSLKDLIDKTIIYKYSLPHNTIESVNLSNHKDDCYDYSNDDDLIKVIYNSIIEYSFNEFNLTEKDYLSIALQTQIRYKESDTETTKLSYGFYGEVLLFAMLYQIYKAKPIISRGYFFSPLEKSEAKGYDTFHLIENDKNVELWLGEVKFRQLFCCSKTSSVKSAIDGLEKALSDEYLKDNVLALYNFRNNFDIKNTKIEKILNDWNGNPIQIIDEIRKYNMTLVYPILLIYSDNDSNYDERIKKAVKKINDNFEKQSYCLSINYKLFFIFLPISEVKKIKQEVIEWIESKKPLLS</sequence>
<organism evidence="2 3">
    <name type="scientific">Aliarcobacter thereius</name>
    <dbReference type="NCBI Taxonomy" id="544718"/>
    <lineage>
        <taxon>Bacteria</taxon>
        <taxon>Pseudomonadati</taxon>
        <taxon>Campylobacterota</taxon>
        <taxon>Epsilonproteobacteria</taxon>
        <taxon>Campylobacterales</taxon>
        <taxon>Arcobacteraceae</taxon>
        <taxon>Aliarcobacter</taxon>
    </lineage>
</organism>
<dbReference type="Pfam" id="PF08878">
    <property type="entry name" value="HamA"/>
    <property type="match status" value="1"/>
</dbReference>
<reference evidence="3" key="1">
    <citation type="submission" date="2015-05" db="EMBL/GenBank/DDBJ databases">
        <authorList>
            <person name="Rovetto F."/>
            <person name="Cocolin L."/>
            <person name="Illeghems K."/>
            <person name="Van Nieuwerburgh F."/>
            <person name="Houf K."/>
        </authorList>
    </citation>
    <scope>NUCLEOTIDE SEQUENCE [LARGE SCALE GENOMIC DNA]</scope>
    <source>
        <strain evidence="3">DU22</strain>
    </source>
</reference>
<protein>
    <recommendedName>
        <fullName evidence="1">Anti-bacteriophage protein A/HamA C-terminal domain-containing protein</fullName>
    </recommendedName>
</protein>
<dbReference type="RefSeq" id="WP_066186138.1">
    <property type="nucleotide sequence ID" value="NZ_LCUJ01000003.1"/>
</dbReference>
<dbReference type="AlphaFoldDB" id="A0A1C0B6Y3"/>
<name>A0A1C0B6Y3_9BACT</name>
<dbReference type="InterPro" id="IPR014976">
    <property type="entry name" value="AbpA_HamA_C"/>
</dbReference>
<feature type="domain" description="Anti-bacteriophage protein A/HamA C-terminal" evidence="1">
    <location>
        <begin position="34"/>
        <end position="288"/>
    </location>
</feature>
<accession>A0A1C0B6Y3</accession>
<evidence type="ECO:0000259" key="1">
    <source>
        <dbReference type="Pfam" id="PF08878"/>
    </source>
</evidence>
<evidence type="ECO:0000313" key="3">
    <source>
        <dbReference type="Proteomes" id="UP000093281"/>
    </source>
</evidence>
<comment type="caution">
    <text evidence="2">The sequence shown here is derived from an EMBL/GenBank/DDBJ whole genome shotgun (WGS) entry which is preliminary data.</text>
</comment>
<evidence type="ECO:0000313" key="2">
    <source>
        <dbReference type="EMBL" id="OCL99292.1"/>
    </source>
</evidence>
<gene>
    <name evidence="2" type="ORF">AAX29_01104</name>
</gene>